<dbReference type="InterPro" id="IPR008972">
    <property type="entry name" value="Cupredoxin"/>
</dbReference>
<feature type="region of interest" description="Disordered" evidence="11">
    <location>
        <begin position="1158"/>
        <end position="1213"/>
    </location>
</feature>
<feature type="region of interest" description="Disordered" evidence="11">
    <location>
        <begin position="42"/>
        <end position="96"/>
    </location>
</feature>
<dbReference type="AlphaFoldDB" id="A0A162ZV92"/>
<dbReference type="Gene3D" id="2.60.40.420">
    <property type="entry name" value="Cupredoxins - blue copper proteins"/>
    <property type="match status" value="1"/>
</dbReference>
<keyword evidence="5 15" id="KW-0378">Hydrolase</keyword>
<protein>
    <recommendedName>
        <fullName evidence="3">histone deacetylase</fullName>
        <ecNumber evidence="3">3.5.1.98</ecNumber>
    </recommendedName>
</protein>
<dbReference type="PANTHER" id="PTHR10625:SF5">
    <property type="entry name" value="HISTONE DEACETYLASE"/>
    <property type="match status" value="1"/>
</dbReference>
<evidence type="ECO:0000256" key="11">
    <source>
        <dbReference type="SAM" id="MobiDB-lite"/>
    </source>
</evidence>
<evidence type="ECO:0000259" key="14">
    <source>
        <dbReference type="Pfam" id="PF09757"/>
    </source>
</evidence>
<evidence type="ECO:0000256" key="6">
    <source>
        <dbReference type="ARBA" id="ARBA00022853"/>
    </source>
</evidence>
<feature type="transmembrane region" description="Helical" evidence="12">
    <location>
        <begin position="1122"/>
        <end position="1145"/>
    </location>
</feature>
<evidence type="ECO:0000313" key="16">
    <source>
        <dbReference type="Proteomes" id="UP000076837"/>
    </source>
</evidence>
<comment type="catalytic activity">
    <reaction evidence="10">
        <text>N(6)-acetyl-L-lysyl-[histone] + H2O = L-lysyl-[histone] + acetate</text>
        <dbReference type="Rhea" id="RHEA:58196"/>
        <dbReference type="Rhea" id="RHEA-COMP:9845"/>
        <dbReference type="Rhea" id="RHEA-COMP:11338"/>
        <dbReference type="ChEBI" id="CHEBI:15377"/>
        <dbReference type="ChEBI" id="CHEBI:29969"/>
        <dbReference type="ChEBI" id="CHEBI:30089"/>
        <dbReference type="ChEBI" id="CHEBI:61930"/>
        <dbReference type="EC" id="3.5.1.98"/>
    </reaction>
</comment>
<feature type="compositionally biased region" description="Low complexity" evidence="11">
    <location>
        <begin position="815"/>
        <end position="825"/>
    </location>
</feature>
<feature type="compositionally biased region" description="Low complexity" evidence="11">
    <location>
        <begin position="1099"/>
        <end position="1115"/>
    </location>
</feature>
<dbReference type="ESTHER" id="didra-a0a162zv92">
    <property type="family name" value="Arb2_domain"/>
</dbReference>
<feature type="region of interest" description="Disordered" evidence="11">
    <location>
        <begin position="1094"/>
        <end position="1115"/>
    </location>
</feature>
<gene>
    <name evidence="15" type="ORF">ST47_g8034</name>
</gene>
<dbReference type="EC" id="3.5.1.98" evidence="3"/>
<dbReference type="Pfam" id="PF00850">
    <property type="entry name" value="Hist_deacetyl"/>
    <property type="match status" value="1"/>
</dbReference>
<feature type="domain" description="Arb2-like" evidence="14">
    <location>
        <begin position="497"/>
        <end position="761"/>
    </location>
</feature>
<proteinExistence type="inferred from homology"/>
<feature type="compositionally biased region" description="Basic and acidic residues" evidence="11">
    <location>
        <begin position="65"/>
        <end position="76"/>
    </location>
</feature>
<dbReference type="PANTHER" id="PTHR10625">
    <property type="entry name" value="HISTONE DEACETYLASE HDAC1-RELATED"/>
    <property type="match status" value="1"/>
</dbReference>
<evidence type="ECO:0000259" key="13">
    <source>
        <dbReference type="Pfam" id="PF00850"/>
    </source>
</evidence>
<feature type="region of interest" description="Disordered" evidence="11">
    <location>
        <begin position="763"/>
        <end position="791"/>
    </location>
</feature>
<keyword evidence="16" id="KW-1185">Reference proteome</keyword>
<evidence type="ECO:0000256" key="3">
    <source>
        <dbReference type="ARBA" id="ARBA00012111"/>
    </source>
</evidence>
<keyword evidence="6" id="KW-0156">Chromatin regulator</keyword>
<evidence type="ECO:0000256" key="10">
    <source>
        <dbReference type="ARBA" id="ARBA00048287"/>
    </source>
</evidence>
<feature type="region of interest" description="Disordered" evidence="11">
    <location>
        <begin position="1231"/>
        <end position="1270"/>
    </location>
</feature>
<evidence type="ECO:0000256" key="1">
    <source>
        <dbReference type="ARBA" id="ARBA00004123"/>
    </source>
</evidence>
<organism evidence="15 16">
    <name type="scientific">Didymella rabiei</name>
    <name type="common">Chickpea ascochyta blight fungus</name>
    <name type="synonym">Mycosphaerella rabiei</name>
    <dbReference type="NCBI Taxonomy" id="5454"/>
    <lineage>
        <taxon>Eukaryota</taxon>
        <taxon>Fungi</taxon>
        <taxon>Dikarya</taxon>
        <taxon>Ascomycota</taxon>
        <taxon>Pezizomycotina</taxon>
        <taxon>Dothideomycetes</taxon>
        <taxon>Pleosporomycetidae</taxon>
        <taxon>Pleosporales</taxon>
        <taxon>Pleosporineae</taxon>
        <taxon>Didymellaceae</taxon>
        <taxon>Ascochyta</taxon>
    </lineage>
</organism>
<accession>A0A162ZV92</accession>
<evidence type="ECO:0000256" key="4">
    <source>
        <dbReference type="ARBA" id="ARBA00022491"/>
    </source>
</evidence>
<keyword evidence="12" id="KW-0472">Membrane</keyword>
<evidence type="ECO:0000256" key="9">
    <source>
        <dbReference type="ARBA" id="ARBA00023242"/>
    </source>
</evidence>
<dbReference type="EMBL" id="JYNV01000267">
    <property type="protein sequence ID" value="KZM20826.1"/>
    <property type="molecule type" value="Genomic_DNA"/>
</dbReference>
<feature type="domain" description="Histone deacetylase" evidence="13">
    <location>
        <begin position="131"/>
        <end position="442"/>
    </location>
</feature>
<keyword evidence="7" id="KW-0805">Transcription regulation</keyword>
<dbReference type="GO" id="GO:0000118">
    <property type="term" value="C:histone deacetylase complex"/>
    <property type="evidence" value="ECO:0007669"/>
    <property type="project" value="TreeGrafter"/>
</dbReference>
<keyword evidence="9" id="KW-0539">Nucleus</keyword>
<dbReference type="Proteomes" id="UP000076837">
    <property type="component" value="Unassembled WGS sequence"/>
</dbReference>
<evidence type="ECO:0000313" key="15">
    <source>
        <dbReference type="EMBL" id="KZM20826.1"/>
    </source>
</evidence>
<dbReference type="GO" id="GO:0141221">
    <property type="term" value="F:histone deacetylase activity, hydrolytic mechanism"/>
    <property type="evidence" value="ECO:0007669"/>
    <property type="project" value="UniProtKB-EC"/>
</dbReference>
<dbReference type="InterPro" id="IPR023801">
    <property type="entry name" value="His_deacetylse_dom"/>
</dbReference>
<dbReference type="SUPFAM" id="SSF49503">
    <property type="entry name" value="Cupredoxins"/>
    <property type="match status" value="1"/>
</dbReference>
<feature type="region of interest" description="Disordered" evidence="11">
    <location>
        <begin position="808"/>
        <end position="833"/>
    </location>
</feature>
<dbReference type="PRINTS" id="PR01270">
    <property type="entry name" value="HDASUPER"/>
</dbReference>
<feature type="compositionally biased region" description="Acidic residues" evidence="11">
    <location>
        <begin position="764"/>
        <end position="777"/>
    </location>
</feature>
<keyword evidence="4" id="KW-0678">Repressor</keyword>
<evidence type="ECO:0000256" key="2">
    <source>
        <dbReference type="ARBA" id="ARBA00007738"/>
    </source>
</evidence>
<comment type="subcellular location">
    <subcellularLocation>
        <location evidence="1">Nucleus</location>
    </subcellularLocation>
</comment>
<dbReference type="InterPro" id="IPR019154">
    <property type="entry name" value="Arb2-like_domain"/>
</dbReference>
<dbReference type="GO" id="GO:0040029">
    <property type="term" value="P:epigenetic regulation of gene expression"/>
    <property type="evidence" value="ECO:0007669"/>
    <property type="project" value="TreeGrafter"/>
</dbReference>
<evidence type="ECO:0000256" key="5">
    <source>
        <dbReference type="ARBA" id="ARBA00022801"/>
    </source>
</evidence>
<dbReference type="Gene3D" id="3.40.800.20">
    <property type="entry name" value="Histone deacetylase domain"/>
    <property type="match status" value="1"/>
</dbReference>
<dbReference type="InterPro" id="IPR023696">
    <property type="entry name" value="Ureohydrolase_dom_sf"/>
</dbReference>
<dbReference type="SUPFAM" id="SSF52768">
    <property type="entry name" value="Arginase/deacetylase"/>
    <property type="match status" value="1"/>
</dbReference>
<keyword evidence="8" id="KW-0804">Transcription</keyword>
<name>A0A162ZV92_DIDRA</name>
<evidence type="ECO:0000256" key="8">
    <source>
        <dbReference type="ARBA" id="ARBA00023163"/>
    </source>
</evidence>
<dbReference type="FunFam" id="3.40.800.20:FF:000005">
    <property type="entry name" value="histone deacetylase 6"/>
    <property type="match status" value="1"/>
</dbReference>
<evidence type="ECO:0000256" key="12">
    <source>
        <dbReference type="SAM" id="Phobius"/>
    </source>
</evidence>
<keyword evidence="12" id="KW-1133">Transmembrane helix</keyword>
<dbReference type="InterPro" id="IPR000286">
    <property type="entry name" value="HDACs"/>
</dbReference>
<evidence type="ECO:0000256" key="7">
    <source>
        <dbReference type="ARBA" id="ARBA00023015"/>
    </source>
</evidence>
<keyword evidence="12" id="KW-0812">Transmembrane</keyword>
<sequence>MNDVDVPMEDEIIASTECNGGPTDYTSEFVIPIDVFPTPNMAHLPKNAQLPPYGPSKSVSSMRPTSRDDRSDKMDLVRTTPHRRASPQVRIPPKPRSQALPYATLKTGLVYDPRMRFHAELPSDTSVDEIHPEDPRRIHSIFEEIREAGLVRGPESSDSDENDEYCWRIGIRYAEEHEILTIHTKAHYDFVYSLQSMPEEEMHEWMDKLDSIYFNHSTYDCARLAAGGAIEACKAVVQGSVRNAIAIIRPPGHHAESSQPSGFCIFNNVPIATRVCQDAYPQTCRKVLILDWDVHHGNGIQHAFYDDPNVLYISLHVFRNGHFYPNLPDGNLDFCGEGDGIGKNVNIPWDDHAMGDAEYLYAFQEVVMPIASEFDPDLVIISAGFDAAEGDVLGGCFVTPACYGHMTHMLSRLAKGKLVVCLEGGYNLRSIARSALAVTRVLMQEPPDRLSEDLPAPKDSAVRTIEQVKHQHSKYWKCLYPKKLERTDPGFAATDALHNVIREWQSQRLAREHCMTPLPLQINHPDLAPTFEHNVIATPDFMERRPLLVIFHDPPSFRDHPDPVTGRRELHNTWLTDVSKSYIDWAITNGFSVIDVNVPHIVTVEQQEGSSLGFASADDAKARSDKTREMANYLWTNYIHPSDATQVFFMGIGDAYQGLVDLLGRNETTTDEDSRIEILIGFVAESSIQSVKRPTDDDIGAWYYYHTKIFVKQSHYAFSRNSKKKLRKKLGNLQQSDWDTLDEMLMGHRDEVQELLLEKKSEFAEETETSTPTDDDQQAAQNGGFRSPPLGLDTQAIEARHANGLRGLPPLGVFSSPKPSGSPGSWNRATAGSFHRQSPCRTLDDHLLVRNTVYDLLPITGKHGPLQGRKACCGSRCLSAFVDDLSTIETGNGVGITFITEWPRLGDLGSDSDKPAERVSYKVRCFVDIQRVQFVPQELTNVSVGDTVTFEFYPPDHSVLQAEFGSACVPYSYADKDHEGKGFWTETQWVNTTADHFILLSKTRDYDPKLFCTASVRPESSADWTQITHYNITINDTAPIFFYCAAPNSCIGELMVGAINANSSQTLAAQIQAAKDADFQLAVGDPVPKEATSTLLNGPTATWASSPTHSPSSGGSRLSGGAIAGIVVGCVAFLVCCAALFFYVGRSKSLKEVIKRQDATAARNSTPGPDAGYLGHEQQAPRYGSPAPPYGQHNATDQYPGGWQGSPPMHQGHLSMMSQVSGMSQEQLDYYKQSQAQAQAAPVELHSPEPGQQEFRAELEGGANKAATTT</sequence>
<reference evidence="15 16" key="1">
    <citation type="journal article" date="2016" name="Sci. Rep.">
        <title>Draft genome sequencing and secretome analysis of fungal phytopathogen Ascochyta rabiei provides insight into the necrotrophic effector repertoire.</title>
        <authorList>
            <person name="Verma S."/>
            <person name="Gazara R.K."/>
            <person name="Nizam S."/>
            <person name="Parween S."/>
            <person name="Chattopadhyay D."/>
            <person name="Verma P.K."/>
        </authorList>
    </citation>
    <scope>NUCLEOTIDE SEQUENCE [LARGE SCALE GENOMIC DNA]</scope>
    <source>
        <strain evidence="15 16">ArDII</strain>
    </source>
</reference>
<comment type="caution">
    <text evidence="15">The sequence shown here is derived from an EMBL/GenBank/DDBJ whole genome shotgun (WGS) entry which is preliminary data.</text>
</comment>
<dbReference type="Pfam" id="PF09757">
    <property type="entry name" value="Arb2-like"/>
    <property type="match status" value="1"/>
</dbReference>
<comment type="similarity">
    <text evidence="2">Belongs to the histone deacetylase family. HD type 2 subfamily.</text>
</comment>
<dbReference type="InterPro" id="IPR037138">
    <property type="entry name" value="His_deacetylse_dom_sf"/>
</dbReference>
<dbReference type="STRING" id="5454.A0A162ZV92"/>